<evidence type="ECO:0008006" key="9">
    <source>
        <dbReference type="Google" id="ProtNLM"/>
    </source>
</evidence>
<evidence type="ECO:0000256" key="5">
    <source>
        <dbReference type="ARBA" id="ARBA00023136"/>
    </source>
</evidence>
<evidence type="ECO:0000313" key="7">
    <source>
        <dbReference type="EMBL" id="KAL3800845.1"/>
    </source>
</evidence>
<gene>
    <name evidence="7" type="ORF">HJC23_001682</name>
</gene>
<feature type="region of interest" description="Disordered" evidence="6">
    <location>
        <begin position="1"/>
        <end position="21"/>
    </location>
</feature>
<dbReference type="Proteomes" id="UP001516023">
    <property type="component" value="Unassembled WGS sequence"/>
</dbReference>
<accession>A0ABD3QKC3</accession>
<comment type="caution">
    <text evidence="7">The sequence shown here is derived from an EMBL/GenBank/DDBJ whole genome shotgun (WGS) entry which is preliminary data.</text>
</comment>
<name>A0ABD3QKC3_9STRA</name>
<dbReference type="Pfam" id="PF10270">
    <property type="entry name" value="MMgT"/>
    <property type="match status" value="1"/>
</dbReference>
<evidence type="ECO:0000256" key="1">
    <source>
        <dbReference type="ARBA" id="ARBA00004127"/>
    </source>
</evidence>
<keyword evidence="8" id="KW-1185">Reference proteome</keyword>
<keyword evidence="3" id="KW-0812">Transmembrane</keyword>
<reference evidence="7 8" key="1">
    <citation type="journal article" date="2020" name="G3 (Bethesda)">
        <title>Improved Reference Genome for Cyclotella cryptica CCMP332, a Model for Cell Wall Morphogenesis, Salinity Adaptation, and Lipid Production in Diatoms (Bacillariophyta).</title>
        <authorList>
            <person name="Roberts W.R."/>
            <person name="Downey K.M."/>
            <person name="Ruck E.C."/>
            <person name="Traller J.C."/>
            <person name="Alverson A.J."/>
        </authorList>
    </citation>
    <scope>NUCLEOTIDE SEQUENCE [LARGE SCALE GENOMIC DNA]</scope>
    <source>
        <strain evidence="7 8">CCMP332</strain>
    </source>
</reference>
<evidence type="ECO:0000313" key="8">
    <source>
        <dbReference type="Proteomes" id="UP001516023"/>
    </source>
</evidence>
<organism evidence="7 8">
    <name type="scientific">Cyclotella cryptica</name>
    <dbReference type="NCBI Taxonomy" id="29204"/>
    <lineage>
        <taxon>Eukaryota</taxon>
        <taxon>Sar</taxon>
        <taxon>Stramenopiles</taxon>
        <taxon>Ochrophyta</taxon>
        <taxon>Bacillariophyta</taxon>
        <taxon>Coscinodiscophyceae</taxon>
        <taxon>Thalassiosirophycidae</taxon>
        <taxon>Stephanodiscales</taxon>
        <taxon>Stephanodiscaceae</taxon>
        <taxon>Cyclotella</taxon>
    </lineage>
</organism>
<dbReference type="GO" id="GO:0012505">
    <property type="term" value="C:endomembrane system"/>
    <property type="evidence" value="ECO:0007669"/>
    <property type="project" value="UniProtKB-SubCell"/>
</dbReference>
<keyword evidence="4" id="KW-1133">Transmembrane helix</keyword>
<dbReference type="EMBL" id="JABMIG020000030">
    <property type="protein sequence ID" value="KAL3800845.1"/>
    <property type="molecule type" value="Genomic_DNA"/>
</dbReference>
<keyword evidence="5" id="KW-0472">Membrane</keyword>
<comment type="subcellular location">
    <subcellularLocation>
        <location evidence="1">Endomembrane system</location>
        <topology evidence="1">Multi-pass membrane protein</topology>
    </subcellularLocation>
</comment>
<proteinExistence type="inferred from homology"/>
<protein>
    <recommendedName>
        <fullName evidence="9">Membrane magnesium transporter</fullName>
    </recommendedName>
</protein>
<sequence length="185" mass="20609">MNKGPTEDLRRTYEGPTKDLQRTYKGPSQADLVLLLSAALRLWASTLLQRQTSCNKNYHTKILVIKSNIMTSLSAESILTSMGTVLILHSTYSCLQYRSLAMAADLLDTTSPPIDVVIEVFLGFLLCLMGQLMCGSFHEVRKSGLSLGSGVKRAEIVAPAYRTRDFDLFVTRARMFSVVRGERLQ</sequence>
<dbReference type="AlphaFoldDB" id="A0ABD3QKC3"/>
<comment type="similarity">
    <text evidence="2">Belongs to the membrane magnesium transporter (TC 1.A.67) family.</text>
</comment>
<evidence type="ECO:0000256" key="4">
    <source>
        <dbReference type="ARBA" id="ARBA00022989"/>
    </source>
</evidence>
<evidence type="ECO:0000256" key="6">
    <source>
        <dbReference type="SAM" id="MobiDB-lite"/>
    </source>
</evidence>
<evidence type="ECO:0000256" key="2">
    <source>
        <dbReference type="ARBA" id="ARBA00006109"/>
    </source>
</evidence>
<evidence type="ECO:0000256" key="3">
    <source>
        <dbReference type="ARBA" id="ARBA00022692"/>
    </source>
</evidence>
<dbReference type="InterPro" id="IPR018937">
    <property type="entry name" value="MMgT"/>
</dbReference>